<evidence type="ECO:0000313" key="1">
    <source>
        <dbReference type="EMBL" id="KAJ9653157.1"/>
    </source>
</evidence>
<evidence type="ECO:0000313" key="2">
    <source>
        <dbReference type="Proteomes" id="UP001172386"/>
    </source>
</evidence>
<sequence>MSATRPDADRQSSSRPREKESRDPKPVKKQFCHEEGICWVCDKYGYHFDPKVVDKKETSKPTTSAPQSSSQPPRTTASKVKAEETQRPSTRRMSSSQNRSASMYATTPVHSPYPQYAPAPNAWPAATPPVAAYPSYYAPPPTPGYMPPQQFYYEPQPVFEEFPVAPPPQPKAVRRLSTANHERPVLERKPSRSSTFERTVSPDKRPQIVSHKSSRTIEADKMAMPPPPKPPHATVAVARPRPGRSSTYHLSSSTNRHSRYEEDDNDDDEDYYTQRSLTAYRDPPASPSRPPSSFRKSILQETPERPQMREKAKSYQDDTSTMMVASSSRQDHMPRRRTTESVPTSEQKEADAEAYMRKKGSTPVDLTAENLKTLKSHANRNVSDQRSESGSTASHVTHHSSSKDSSSGRGRTSSALGHAPKTSMNININGLSLNITDGGDDGQRRPPVKIDLGAMQISMNNRDKENIDYRKQPKQLERAPSMSSRPSRRSLTNGSLVSVNGQRRDREEMLAIEAPRETPLRTSYVEDDDEDHERELLEQLRRVSAKSSRQPSRATSNARGSDERPGRRETFSNRSSVEYSVRRDESVM</sequence>
<proteinExistence type="predicted"/>
<reference evidence="1" key="1">
    <citation type="submission" date="2022-10" db="EMBL/GenBank/DDBJ databases">
        <title>Culturing micro-colonial fungi from biological soil crusts in the Mojave desert and describing Neophaeococcomyces mojavensis, and introducing the new genera and species Taxawa tesnikishii.</title>
        <authorList>
            <person name="Kurbessoian T."/>
            <person name="Stajich J.E."/>
        </authorList>
    </citation>
    <scope>NUCLEOTIDE SEQUENCE</scope>
    <source>
        <strain evidence="1">JES_112</strain>
    </source>
</reference>
<dbReference type="Proteomes" id="UP001172386">
    <property type="component" value="Unassembled WGS sequence"/>
</dbReference>
<accession>A0ACC2ZZF0</accession>
<name>A0ACC2ZZF0_9EURO</name>
<dbReference type="EMBL" id="JAPDRQ010000164">
    <property type="protein sequence ID" value="KAJ9653157.1"/>
    <property type="molecule type" value="Genomic_DNA"/>
</dbReference>
<protein>
    <submittedName>
        <fullName evidence="1">Uncharacterized protein</fullName>
    </submittedName>
</protein>
<keyword evidence="2" id="KW-1185">Reference proteome</keyword>
<comment type="caution">
    <text evidence="1">The sequence shown here is derived from an EMBL/GenBank/DDBJ whole genome shotgun (WGS) entry which is preliminary data.</text>
</comment>
<gene>
    <name evidence="1" type="ORF">H2198_007618</name>
</gene>
<organism evidence="1 2">
    <name type="scientific">Neophaeococcomyces mojaviensis</name>
    <dbReference type="NCBI Taxonomy" id="3383035"/>
    <lineage>
        <taxon>Eukaryota</taxon>
        <taxon>Fungi</taxon>
        <taxon>Dikarya</taxon>
        <taxon>Ascomycota</taxon>
        <taxon>Pezizomycotina</taxon>
        <taxon>Eurotiomycetes</taxon>
        <taxon>Chaetothyriomycetidae</taxon>
        <taxon>Chaetothyriales</taxon>
        <taxon>Chaetothyriales incertae sedis</taxon>
        <taxon>Neophaeococcomyces</taxon>
    </lineage>
</organism>